<dbReference type="InterPro" id="IPR014820">
    <property type="entry name" value="PriCT_1"/>
</dbReference>
<evidence type="ECO:0000313" key="2">
    <source>
        <dbReference type="EMBL" id="QIU95249.1"/>
    </source>
</evidence>
<evidence type="ECO:0000313" key="3">
    <source>
        <dbReference type="Proteomes" id="UP000501780"/>
    </source>
</evidence>
<gene>
    <name evidence="2" type="ORF">BacF7301_14330</name>
</gene>
<evidence type="ECO:0000259" key="1">
    <source>
        <dbReference type="SMART" id="SM00942"/>
    </source>
</evidence>
<dbReference type="InterPro" id="IPR014907">
    <property type="entry name" value="BT4734-like_N"/>
</dbReference>
<dbReference type="EMBL" id="CP050831">
    <property type="protein sequence ID" value="QIU95249.1"/>
    <property type="molecule type" value="Genomic_DNA"/>
</dbReference>
<sequence>MKHFTIFLDFYRIIAEMTEEEIVSTIGSSKYRDMVEEIRRTFQEQGEKAANEKKKELPSVTFSASYRGGRSSATLISYQGYIVIDIDHLNPEELTRILSLAKECKHTRIAFVSPKGMGLKIIVRVCHPDGTLPETIQEIEDFHNAAYNKVASFYAQLCQVEIDTSGQDVGRTCLFSHDPHIYFNPDASAFVVEQPPMFYKSQKKRKKALVKEKQGTTKGKNPVNEETALNYHFAHVSLMVTLNYYHNKSEEYTTGNRNNYLHHLACTYNRHGIPQEEAATFIKSQFTDLPADETDSLIDSAYSHSEEFNTRKLNSTQKRMLQIEQHISECYETRYNELLHIMEYRRRLPDTEQPEPFRILDEMMENSIWMEMNELGYACNVKTIQNLIYSDFSASYHPIREYFDSLPEWDGTDYIRILADSVRTSRQSFWQECLERYLVAMCAAATRDEIVNHTVLLLCSEVQNIGKTTFINNLLPPELRAYLSTGLINPNNKDDLARVAQAMLINLDEFEGMSGRDMSAFKDLVTRKVISIRLPYARRSQNFPHSASFAGTCNYQEILHDTTGNRRYLCFHADSIEFIKINYTQLYAQIKYLLNKPGYQYWFTQEDNARLEANNEGFLFHTPEEELVLTHIRQPERFETVQHLTVSEIAELIHERTGYQYSTGSKIQIGKVMAKHNFEFKNGRNGRRYAVYVISTEQIRSNRLYE</sequence>
<dbReference type="SMART" id="SM00942">
    <property type="entry name" value="PriCT_1"/>
    <property type="match status" value="1"/>
</dbReference>
<accession>A0A6H0KPX6</accession>
<dbReference type="PANTHER" id="PTHR34985">
    <property type="entry name" value="SLR0554 PROTEIN"/>
    <property type="match status" value="1"/>
</dbReference>
<keyword evidence="3" id="KW-1185">Reference proteome</keyword>
<dbReference type="Pfam" id="PF08800">
    <property type="entry name" value="BT4734-like_N"/>
    <property type="match status" value="1"/>
</dbReference>
<reference evidence="2 3" key="1">
    <citation type="submission" date="2020-03" db="EMBL/GenBank/DDBJ databases">
        <title>Genomic analysis of Bacteroides faecium CBA7301.</title>
        <authorList>
            <person name="Kim J."/>
            <person name="Roh S.W."/>
        </authorList>
    </citation>
    <scope>NUCLEOTIDE SEQUENCE [LARGE SCALE GENOMIC DNA]</scope>
    <source>
        <strain evidence="2 3">CBA7301</strain>
    </source>
</reference>
<organism evidence="2 3">
    <name type="scientific">Bacteroides faecium</name>
    <dbReference type="NCBI Taxonomy" id="2715212"/>
    <lineage>
        <taxon>Bacteria</taxon>
        <taxon>Pseudomonadati</taxon>
        <taxon>Bacteroidota</taxon>
        <taxon>Bacteroidia</taxon>
        <taxon>Bacteroidales</taxon>
        <taxon>Bacteroidaceae</taxon>
        <taxon>Bacteroides</taxon>
    </lineage>
</organism>
<dbReference type="Pfam" id="PF08708">
    <property type="entry name" value="PriCT_1"/>
    <property type="match status" value="1"/>
</dbReference>
<proteinExistence type="predicted"/>
<dbReference type="Proteomes" id="UP000501780">
    <property type="component" value="Chromosome"/>
</dbReference>
<feature type="domain" description="Primase C-terminal 1" evidence="1">
    <location>
        <begin position="246"/>
        <end position="307"/>
    </location>
</feature>
<dbReference type="InterPro" id="IPR007936">
    <property type="entry name" value="VapE-like_dom"/>
</dbReference>
<dbReference type="Pfam" id="PF05272">
    <property type="entry name" value="VapE-like_dom"/>
    <property type="match status" value="1"/>
</dbReference>
<dbReference type="RefSeq" id="WP_167963786.1">
    <property type="nucleotide sequence ID" value="NZ_CP050831.1"/>
</dbReference>
<dbReference type="KEGG" id="bfc:BacF7301_14330"/>
<dbReference type="AlphaFoldDB" id="A0A6H0KPX6"/>
<dbReference type="PANTHER" id="PTHR34985:SF1">
    <property type="entry name" value="SLR0554 PROTEIN"/>
    <property type="match status" value="1"/>
</dbReference>
<name>A0A6H0KPX6_9BACE</name>
<protein>
    <submittedName>
        <fullName evidence="2">DUF3874 domain-containing protein</fullName>
    </submittedName>
</protein>